<dbReference type="GO" id="GO:0004622">
    <property type="term" value="F:phosphatidylcholine lysophospholipase activity"/>
    <property type="evidence" value="ECO:0007669"/>
    <property type="project" value="TreeGrafter"/>
</dbReference>
<gene>
    <name evidence="2" type="ORF">SY83_17475</name>
</gene>
<dbReference type="STRING" id="1178515.SY83_17475"/>
<dbReference type="InterPro" id="IPR051532">
    <property type="entry name" value="Ester_Hydrolysis_Enzymes"/>
</dbReference>
<dbReference type="EMBL" id="CP011388">
    <property type="protein sequence ID" value="ANE47776.1"/>
    <property type="molecule type" value="Genomic_DNA"/>
</dbReference>
<keyword evidence="3" id="KW-1185">Reference proteome</keyword>
<dbReference type="OrthoDB" id="26855at2"/>
<dbReference type="Proteomes" id="UP000076927">
    <property type="component" value="Chromosome"/>
</dbReference>
<feature type="domain" description="SGNH hydrolase-type esterase" evidence="1">
    <location>
        <begin position="25"/>
        <end position="213"/>
    </location>
</feature>
<organism evidence="2 3">
    <name type="scientific">Paenibacillus swuensis</name>
    <dbReference type="NCBI Taxonomy" id="1178515"/>
    <lineage>
        <taxon>Bacteria</taxon>
        <taxon>Bacillati</taxon>
        <taxon>Bacillota</taxon>
        <taxon>Bacilli</taxon>
        <taxon>Bacillales</taxon>
        <taxon>Paenibacillaceae</taxon>
        <taxon>Paenibacillus</taxon>
    </lineage>
</organism>
<proteinExistence type="predicted"/>
<evidence type="ECO:0000313" key="2">
    <source>
        <dbReference type="EMBL" id="ANE47776.1"/>
    </source>
</evidence>
<dbReference type="PANTHER" id="PTHR30383">
    <property type="entry name" value="THIOESTERASE 1/PROTEASE 1/LYSOPHOSPHOLIPASE L1"/>
    <property type="match status" value="1"/>
</dbReference>
<dbReference type="SUPFAM" id="SSF52266">
    <property type="entry name" value="SGNH hydrolase"/>
    <property type="match status" value="1"/>
</dbReference>
<dbReference type="InterPro" id="IPR036514">
    <property type="entry name" value="SGNH_hydro_sf"/>
</dbReference>
<sequence length="226" mass="26097">MMESDLPNGSANPDSVLERHLQYTAIGDSLTVGYGGTQAGGFTEIFRQKLEQQLQQPILLYNYGVNGATSEQIYRYILENDEIQHRLRDSNWITLTAGGNDLLQAAKPYFMEGVTEPLKLAVRAYRHFLQDIIGLIARIKDYKSDFQLFLLDLYNPVPSMDEARIWVRRFNRPMKVFNSETIHYVPVLEAFASEYDRLISDDFVHPNDRGYQVMADVLFQTYNNVR</sequence>
<dbReference type="RefSeq" id="WP_068608826.1">
    <property type="nucleotide sequence ID" value="NZ_CP011388.1"/>
</dbReference>
<accession>A0A172TLD0</accession>
<protein>
    <recommendedName>
        <fullName evidence="1">SGNH hydrolase-type esterase domain-containing protein</fullName>
    </recommendedName>
</protein>
<dbReference type="AlphaFoldDB" id="A0A172TLD0"/>
<name>A0A172TLD0_9BACL</name>
<dbReference type="Pfam" id="PF13472">
    <property type="entry name" value="Lipase_GDSL_2"/>
    <property type="match status" value="1"/>
</dbReference>
<evidence type="ECO:0000313" key="3">
    <source>
        <dbReference type="Proteomes" id="UP000076927"/>
    </source>
</evidence>
<reference evidence="2 3" key="1">
    <citation type="submission" date="2015-01" db="EMBL/GenBank/DDBJ databases">
        <title>Paenibacillus swuensis/DY6/whole genome sequencing.</title>
        <authorList>
            <person name="Kim M.K."/>
            <person name="Srinivasan S."/>
            <person name="Lee J.-J."/>
        </authorList>
    </citation>
    <scope>NUCLEOTIDE SEQUENCE [LARGE SCALE GENOMIC DNA]</scope>
    <source>
        <strain evidence="2 3">DY6</strain>
    </source>
</reference>
<evidence type="ECO:0000259" key="1">
    <source>
        <dbReference type="Pfam" id="PF13472"/>
    </source>
</evidence>
<dbReference type="Gene3D" id="3.40.50.1110">
    <property type="entry name" value="SGNH hydrolase"/>
    <property type="match status" value="1"/>
</dbReference>
<dbReference type="PATRIC" id="fig|1178515.4.peg.3518"/>
<dbReference type="KEGG" id="pswu:SY83_17475"/>
<dbReference type="InterPro" id="IPR013830">
    <property type="entry name" value="SGNH_hydro"/>
</dbReference>
<dbReference type="PANTHER" id="PTHR30383:SF27">
    <property type="entry name" value="SPORE GERMINATION LIPASE LIPC"/>
    <property type="match status" value="1"/>
</dbReference>